<dbReference type="SUPFAM" id="SSF49503">
    <property type="entry name" value="Cupredoxins"/>
    <property type="match status" value="3"/>
</dbReference>
<dbReference type="PROSITE" id="PS00079">
    <property type="entry name" value="MULTICOPPER_OXIDASE1"/>
    <property type="match status" value="1"/>
</dbReference>
<keyword evidence="7" id="KW-1185">Reference proteome</keyword>
<dbReference type="InterPro" id="IPR011706">
    <property type="entry name" value="Cu-oxidase_C"/>
</dbReference>
<dbReference type="CDD" id="cd13896">
    <property type="entry name" value="CuRO_3_CopA"/>
    <property type="match status" value="1"/>
</dbReference>
<dbReference type="Pfam" id="PF07731">
    <property type="entry name" value="Cu-oxidase_2"/>
    <property type="match status" value="1"/>
</dbReference>
<evidence type="ECO:0000259" key="4">
    <source>
        <dbReference type="Pfam" id="PF07731"/>
    </source>
</evidence>
<evidence type="ECO:0000259" key="5">
    <source>
        <dbReference type="Pfam" id="PF07732"/>
    </source>
</evidence>
<name>A0ABV2IUV2_9HYPH</name>
<evidence type="ECO:0000313" key="7">
    <source>
        <dbReference type="Proteomes" id="UP001549047"/>
    </source>
</evidence>
<keyword evidence="2" id="KW-0560">Oxidoreductase</keyword>
<dbReference type="InterPro" id="IPR001117">
    <property type="entry name" value="Cu-oxidase_2nd"/>
</dbReference>
<dbReference type="Pfam" id="PF00394">
    <property type="entry name" value="Cu-oxidase"/>
    <property type="match status" value="1"/>
</dbReference>
<feature type="domain" description="Plastocyanin-like" evidence="5">
    <location>
        <begin position="61"/>
        <end position="148"/>
    </location>
</feature>
<dbReference type="InterPro" id="IPR011707">
    <property type="entry name" value="Cu-oxidase-like_N"/>
</dbReference>
<dbReference type="PROSITE" id="PS51318">
    <property type="entry name" value="TAT"/>
    <property type="match status" value="1"/>
</dbReference>
<keyword evidence="1" id="KW-0479">Metal-binding</keyword>
<dbReference type="RefSeq" id="WP_354554840.1">
    <property type="nucleotide sequence ID" value="NZ_JBEPMB010000001.1"/>
</dbReference>
<gene>
    <name evidence="6" type="ORF">ABID16_000573</name>
</gene>
<dbReference type="PANTHER" id="PTHR11709">
    <property type="entry name" value="MULTI-COPPER OXIDASE"/>
    <property type="match status" value="1"/>
</dbReference>
<dbReference type="InterPro" id="IPR034279">
    <property type="entry name" value="CuRO_3_CopA"/>
</dbReference>
<protein>
    <submittedName>
        <fullName evidence="6">FtsP/CotA-like multicopper oxidase with cupredoxin domain</fullName>
    </submittedName>
</protein>
<reference evidence="6 7" key="1">
    <citation type="submission" date="2024-06" db="EMBL/GenBank/DDBJ databases">
        <title>Genomic Encyclopedia of Type Strains, Phase IV (KMG-IV): sequencing the most valuable type-strain genomes for metagenomic binning, comparative biology and taxonomic classification.</title>
        <authorList>
            <person name="Goeker M."/>
        </authorList>
    </citation>
    <scope>NUCLEOTIDE SEQUENCE [LARGE SCALE GENOMIC DNA]</scope>
    <source>
        <strain evidence="6 7">DSM 29780</strain>
    </source>
</reference>
<evidence type="ECO:0000256" key="2">
    <source>
        <dbReference type="ARBA" id="ARBA00023002"/>
    </source>
</evidence>
<evidence type="ECO:0000313" key="6">
    <source>
        <dbReference type="EMBL" id="MET3612268.1"/>
    </source>
</evidence>
<dbReference type="InterPro" id="IPR006311">
    <property type="entry name" value="TAT_signal"/>
</dbReference>
<dbReference type="Proteomes" id="UP001549047">
    <property type="component" value="Unassembled WGS sequence"/>
</dbReference>
<accession>A0ABV2IUV2</accession>
<dbReference type="InterPro" id="IPR019546">
    <property type="entry name" value="TAT_signal_bac_arc"/>
</dbReference>
<dbReference type="InterPro" id="IPR033138">
    <property type="entry name" value="Cu_oxidase_CS"/>
</dbReference>
<comment type="caution">
    <text evidence="6">The sequence shown here is derived from an EMBL/GenBank/DDBJ whole genome shotgun (WGS) entry which is preliminary data.</text>
</comment>
<dbReference type="CDD" id="cd13887">
    <property type="entry name" value="CuRO_2_MCO_like_2"/>
    <property type="match status" value="1"/>
</dbReference>
<dbReference type="InterPro" id="IPR002355">
    <property type="entry name" value="Cu_oxidase_Cu_BS"/>
</dbReference>
<dbReference type="CDD" id="cd13865">
    <property type="entry name" value="CuRO_1_LCC_like_3"/>
    <property type="match status" value="1"/>
</dbReference>
<proteinExistence type="predicted"/>
<dbReference type="PROSITE" id="PS00080">
    <property type="entry name" value="MULTICOPPER_OXIDASE2"/>
    <property type="match status" value="1"/>
</dbReference>
<dbReference type="Pfam" id="PF07732">
    <property type="entry name" value="Cu-oxidase_3"/>
    <property type="match status" value="1"/>
</dbReference>
<sequence>MNRREFLKTAGLAVGGLAASQVFPRLGLATPNPRSLTIDTRTLEVNGKAATVYGLTENGKPGLTFAPGERFSVALSNRLKEETIIHWHGLTPPWEQDGVADNPLPMLKGGETRAYDFALEETGTFWMHAHTLQEQNLLAAPLIVHSKEDTMADRQEVVILLHDFSFKPAEELLAALNGGKGSHMMHGGHKMDMGSMGKMSMQHDMTSMGSGQTMSGNHDMSAMGGMGAMDLNDIEYDAYLANDRTLDDPEVIKVEKGGRIHLRIINGAASTAFHLTTGKLAAKLVAVDGHPVVAVAGDTFPMTMAQRIDLDIEIPKDGGAFPILALREGTGHRTGIVLATAGAKIERLPAKTEAKAPPLDLSLEVALRSTTPLGERRADKSVVAHLTGDMASYQWALEGLEDLKLKTGERVEIAMMNMSMMAHPMHLHGHAFQVVDIDGKRFAGAVRDTVFVPPMKTVTIAFDAGRPGHWPFHCHHLYHMVTGMMTHLEVS</sequence>
<dbReference type="InterPro" id="IPR008972">
    <property type="entry name" value="Cupredoxin"/>
</dbReference>
<feature type="domain" description="Plastocyanin-like" evidence="3">
    <location>
        <begin position="236"/>
        <end position="328"/>
    </location>
</feature>
<feature type="domain" description="Plastocyanin-like" evidence="4">
    <location>
        <begin position="398"/>
        <end position="490"/>
    </location>
</feature>
<dbReference type="EMBL" id="JBEPMB010000001">
    <property type="protein sequence ID" value="MET3612268.1"/>
    <property type="molecule type" value="Genomic_DNA"/>
</dbReference>
<organism evidence="6 7">
    <name type="scientific">Rhizobium aquaticum</name>
    <dbReference type="NCBI Taxonomy" id="1549636"/>
    <lineage>
        <taxon>Bacteria</taxon>
        <taxon>Pseudomonadati</taxon>
        <taxon>Pseudomonadota</taxon>
        <taxon>Alphaproteobacteria</taxon>
        <taxon>Hyphomicrobiales</taxon>
        <taxon>Rhizobiaceae</taxon>
        <taxon>Rhizobium/Agrobacterium group</taxon>
        <taxon>Rhizobium</taxon>
    </lineage>
</organism>
<dbReference type="NCBIfam" id="TIGR01409">
    <property type="entry name" value="TAT_signal_seq"/>
    <property type="match status" value="1"/>
</dbReference>
<evidence type="ECO:0000256" key="1">
    <source>
        <dbReference type="ARBA" id="ARBA00022723"/>
    </source>
</evidence>
<dbReference type="InterPro" id="IPR045087">
    <property type="entry name" value="Cu-oxidase_fam"/>
</dbReference>
<dbReference type="Gene3D" id="2.60.40.420">
    <property type="entry name" value="Cupredoxins - blue copper proteins"/>
    <property type="match status" value="3"/>
</dbReference>
<evidence type="ECO:0000259" key="3">
    <source>
        <dbReference type="Pfam" id="PF00394"/>
    </source>
</evidence>